<evidence type="ECO:0000313" key="12">
    <source>
        <dbReference type="EMBL" id="KAH9518139.1"/>
    </source>
</evidence>
<feature type="region of interest" description="Disordered" evidence="10">
    <location>
        <begin position="36"/>
        <end position="191"/>
    </location>
</feature>
<feature type="compositionally biased region" description="Polar residues" evidence="10">
    <location>
        <begin position="985"/>
        <end position="997"/>
    </location>
</feature>
<dbReference type="GO" id="GO:0005737">
    <property type="term" value="C:cytoplasm"/>
    <property type="evidence" value="ECO:0007669"/>
    <property type="project" value="TreeGrafter"/>
</dbReference>
<dbReference type="PROSITE" id="PS00108">
    <property type="entry name" value="PROTEIN_KINASE_ST"/>
    <property type="match status" value="1"/>
</dbReference>
<dbReference type="GO" id="GO:0000226">
    <property type="term" value="P:microtubule cytoskeleton organization"/>
    <property type="evidence" value="ECO:0007669"/>
    <property type="project" value="TreeGrafter"/>
</dbReference>
<dbReference type="PROSITE" id="PS00107">
    <property type="entry name" value="PROTEIN_KINASE_ATP"/>
    <property type="match status" value="1"/>
</dbReference>
<proteinExistence type="predicted"/>
<keyword evidence="5 12" id="KW-0418">Kinase</keyword>
<evidence type="ECO:0000256" key="5">
    <source>
        <dbReference type="ARBA" id="ARBA00022777"/>
    </source>
</evidence>
<feature type="compositionally biased region" description="Polar residues" evidence="10">
    <location>
        <begin position="173"/>
        <end position="185"/>
    </location>
</feature>
<evidence type="ECO:0000256" key="9">
    <source>
        <dbReference type="PROSITE-ProRule" id="PRU10141"/>
    </source>
</evidence>
<feature type="compositionally biased region" description="Basic and acidic residues" evidence="10">
    <location>
        <begin position="52"/>
        <end position="65"/>
    </location>
</feature>
<feature type="compositionally biased region" description="Basic residues" evidence="10">
    <location>
        <begin position="280"/>
        <end position="317"/>
    </location>
</feature>
<feature type="compositionally biased region" description="Polar residues" evidence="10">
    <location>
        <begin position="1"/>
        <end position="11"/>
    </location>
</feature>
<feature type="compositionally biased region" description="Polar residues" evidence="10">
    <location>
        <begin position="124"/>
        <end position="134"/>
    </location>
</feature>
<dbReference type="InterPro" id="IPR000719">
    <property type="entry name" value="Prot_kinase_dom"/>
</dbReference>
<dbReference type="Gene3D" id="1.10.510.10">
    <property type="entry name" value="Transferase(Phosphotransferase) domain 1"/>
    <property type="match status" value="1"/>
</dbReference>
<keyword evidence="13" id="KW-1185">Reference proteome</keyword>
<protein>
    <recommendedName>
        <fullName evidence="1">non-specific serine/threonine protein kinase</fullName>
        <ecNumber evidence="1">2.7.11.1</ecNumber>
    </recommendedName>
</protein>
<feature type="region of interest" description="Disordered" evidence="10">
    <location>
        <begin position="207"/>
        <end position="241"/>
    </location>
</feature>
<feature type="region of interest" description="Disordered" evidence="10">
    <location>
        <begin position="748"/>
        <end position="776"/>
    </location>
</feature>
<dbReference type="FunFam" id="1.10.510.10:FF:000571">
    <property type="entry name" value="Maternal embryonic leucine zipper kinase"/>
    <property type="match status" value="1"/>
</dbReference>
<evidence type="ECO:0000256" key="3">
    <source>
        <dbReference type="ARBA" id="ARBA00022679"/>
    </source>
</evidence>
<evidence type="ECO:0000256" key="8">
    <source>
        <dbReference type="ARBA" id="ARBA00048679"/>
    </source>
</evidence>
<sequence length="1179" mass="133416">MTINSTTTDCTNEVGVHVHNNDNHNHHQSIVLVTTNNDDNDDEDVDSGLNQDIDHHHNHNGDINKIKKKRCSSPTPTPTPPSPPSILNTLIDGKHQHYSDNSVCSSRSSSSNFSDKCHLHRSTSLHQQQSSTVIHQREAKTCSQKPQILPPPPPPRTVPRRSRQQQQPKPVDVNNNKSTAISSLNNHRHQIKLKEKITRIDMAPAPDEQNQILPPVENCDHHDLLSKDDSKKSKKKKMINQDDQSIDWRLKLAEELDLYQQILIQRQQSSHSAETPSSSRQHRNGKSSANHHHHHHCNGHHPHHAHYHHHHHHHHQHIANSQNKLKSLKFLKHKSNNSDTVDSLGDSWEETTTTSTTSDHGNNINTPTLTTTTTTVESDSNERKCKIFTRGSKSASSDKSTSSSSNHHAKNCSISADKNPASGKRRSASFNKQQNVRIVTPYERILQALEVDKTWQKEIAFGRRIGLYRFRGDIGNGNFSRVKIAIHSLTKEKVAVKILDKSRLDMKTQKMLSREIRTMETLHHPNLIRIFEVIESFSKHFLVMELAPGGELFQVISTNGRFSESEAKYFFSQIISAIDHMHQHNLIHRDIKAENVFFSDPATVKVGDFGFSTRIASKDELLSTFCGSPPYAAPELFRDESYRGPYVDYWALGVLLYFIVTGLMPFRAQNIVSLKKLILDCRYDIPNYVSVECCQLIAAFLQPDPLKRYTLEQARNTRWLHNQPHQRSLPKYDLKNSYAKLIKHRNLGKLSSSSSPPPTTTTTESVDNRQYPPLNDDEKETFHQLMLLGIDEQVLSDHIDKGSHSHIVGTFRILMHRVLRQSMERQRKQSSQHNDLDDTNSMSPIRRTTSMNVAPLDRIWAHYARKAQLEKQRTHPSNQKSGQPLKPMVNGQCQPPFRSDKATNQVADKSKNPKLIKINQSSNDSRKSSGKSRLQKMFSTNSNDRASPPPPPPQPASISPPETAKSNDQPVKESVKIQKDPPKKQITSSKQTSESIAITTPTPVEEIEVKKNEQQPIERCNGDNGGNNHATSRLTRSFRTLKQLLTENNICGNNTPVVHPQTINIGGLNKPHVIHKTTTLQIMARPNPTSTVTAPLLWQTNPKTRGKLWRSQTTPDVSLIDGTMCIGNHAHHHHHHHNPAIMAGGNHLTLPCYHCDNPHYALSSNKKSFINQTNRCTII</sequence>
<dbReference type="Proteomes" id="UP000790347">
    <property type="component" value="Unassembled WGS sequence"/>
</dbReference>
<feature type="domain" description="Protein kinase" evidence="11">
    <location>
        <begin position="468"/>
        <end position="720"/>
    </location>
</feature>
<dbReference type="AlphaFoldDB" id="A0A922I0J0"/>
<evidence type="ECO:0000259" key="11">
    <source>
        <dbReference type="PROSITE" id="PS50011"/>
    </source>
</evidence>
<reference evidence="12" key="2">
    <citation type="journal article" date="2022" name="Res Sq">
        <title>Comparative Genomics Reveals Insights into the Divergent Evolution of Astigmatic Mites and Household Pest Adaptations.</title>
        <authorList>
            <person name="Xiong Q."/>
            <person name="Wan A.T.-Y."/>
            <person name="Liu X.-Y."/>
            <person name="Fung C.S.-H."/>
            <person name="Xiao X."/>
            <person name="Malainual N."/>
            <person name="Hou J."/>
            <person name="Wang L."/>
            <person name="Wang M."/>
            <person name="Yang K."/>
            <person name="Cui Y."/>
            <person name="Leung E."/>
            <person name="Nong W."/>
            <person name="Shin S.-K."/>
            <person name="Au S."/>
            <person name="Jeong K.Y."/>
            <person name="Chew F.T."/>
            <person name="Hui J."/>
            <person name="Leung T.F."/>
            <person name="Tungtrongchitr A."/>
            <person name="Zhong N."/>
            <person name="Liu Z."/>
            <person name="Tsui S."/>
        </authorList>
    </citation>
    <scope>NUCLEOTIDE SEQUENCE</scope>
    <source>
        <strain evidence="12">Derf</strain>
        <tissue evidence="12">Whole organism</tissue>
    </source>
</reference>
<feature type="compositionally biased region" description="Low complexity" evidence="10">
    <location>
        <begin position="392"/>
        <end position="405"/>
    </location>
</feature>
<dbReference type="SUPFAM" id="SSF56112">
    <property type="entry name" value="Protein kinase-like (PK-like)"/>
    <property type="match status" value="1"/>
</dbReference>
<organism evidence="12 13">
    <name type="scientific">Dermatophagoides farinae</name>
    <name type="common">American house dust mite</name>
    <dbReference type="NCBI Taxonomy" id="6954"/>
    <lineage>
        <taxon>Eukaryota</taxon>
        <taxon>Metazoa</taxon>
        <taxon>Ecdysozoa</taxon>
        <taxon>Arthropoda</taxon>
        <taxon>Chelicerata</taxon>
        <taxon>Arachnida</taxon>
        <taxon>Acari</taxon>
        <taxon>Acariformes</taxon>
        <taxon>Sarcoptiformes</taxon>
        <taxon>Astigmata</taxon>
        <taxon>Psoroptidia</taxon>
        <taxon>Analgoidea</taxon>
        <taxon>Pyroglyphidae</taxon>
        <taxon>Dermatophagoidinae</taxon>
        <taxon>Dermatophagoides</taxon>
    </lineage>
</organism>
<feature type="compositionally biased region" description="Polar residues" evidence="10">
    <location>
        <begin position="267"/>
        <end position="279"/>
    </location>
</feature>
<comment type="catalytic activity">
    <reaction evidence="8">
        <text>L-seryl-[protein] + ATP = O-phospho-L-seryl-[protein] + ADP + H(+)</text>
        <dbReference type="Rhea" id="RHEA:17989"/>
        <dbReference type="Rhea" id="RHEA-COMP:9863"/>
        <dbReference type="Rhea" id="RHEA-COMP:11604"/>
        <dbReference type="ChEBI" id="CHEBI:15378"/>
        <dbReference type="ChEBI" id="CHEBI:29999"/>
        <dbReference type="ChEBI" id="CHEBI:30616"/>
        <dbReference type="ChEBI" id="CHEBI:83421"/>
        <dbReference type="ChEBI" id="CHEBI:456216"/>
        <dbReference type="EC" id="2.7.11.1"/>
    </reaction>
</comment>
<comment type="catalytic activity">
    <reaction evidence="7">
        <text>L-threonyl-[protein] + ATP = O-phospho-L-threonyl-[protein] + ADP + H(+)</text>
        <dbReference type="Rhea" id="RHEA:46608"/>
        <dbReference type="Rhea" id="RHEA-COMP:11060"/>
        <dbReference type="Rhea" id="RHEA-COMP:11605"/>
        <dbReference type="ChEBI" id="CHEBI:15378"/>
        <dbReference type="ChEBI" id="CHEBI:30013"/>
        <dbReference type="ChEBI" id="CHEBI:30616"/>
        <dbReference type="ChEBI" id="CHEBI:61977"/>
        <dbReference type="ChEBI" id="CHEBI:456216"/>
        <dbReference type="EC" id="2.7.11.1"/>
    </reaction>
</comment>
<dbReference type="PROSITE" id="PS50011">
    <property type="entry name" value="PROTEIN_KINASE_DOM"/>
    <property type="match status" value="1"/>
</dbReference>
<keyword evidence="4 9" id="KW-0547">Nucleotide-binding</keyword>
<dbReference type="InterPro" id="IPR008271">
    <property type="entry name" value="Ser/Thr_kinase_AS"/>
</dbReference>
<dbReference type="PANTHER" id="PTHR24346">
    <property type="entry name" value="MAP/MICROTUBULE AFFINITY-REGULATING KINASE"/>
    <property type="match status" value="1"/>
</dbReference>
<feature type="region of interest" description="Disordered" evidence="10">
    <location>
        <begin position="868"/>
        <end position="997"/>
    </location>
</feature>
<dbReference type="EMBL" id="ASGP02000003">
    <property type="protein sequence ID" value="KAH9518139.1"/>
    <property type="molecule type" value="Genomic_DNA"/>
</dbReference>
<keyword evidence="3" id="KW-0808">Transferase</keyword>
<feature type="binding site" evidence="9">
    <location>
        <position position="497"/>
    </location>
    <ligand>
        <name>ATP</name>
        <dbReference type="ChEBI" id="CHEBI:30616"/>
    </ligand>
</feature>
<feature type="region of interest" description="Disordered" evidence="10">
    <location>
        <begin position="822"/>
        <end position="850"/>
    </location>
</feature>
<dbReference type="InterPro" id="IPR017441">
    <property type="entry name" value="Protein_kinase_ATP_BS"/>
</dbReference>
<dbReference type="Pfam" id="PF00069">
    <property type="entry name" value="Pkinase"/>
    <property type="match status" value="1"/>
</dbReference>
<dbReference type="InterPro" id="IPR011009">
    <property type="entry name" value="Kinase-like_dom_sf"/>
</dbReference>
<evidence type="ECO:0000256" key="6">
    <source>
        <dbReference type="ARBA" id="ARBA00022840"/>
    </source>
</evidence>
<dbReference type="SMART" id="SM00220">
    <property type="entry name" value="S_TKc"/>
    <property type="match status" value="1"/>
</dbReference>
<dbReference type="GO" id="GO:0005524">
    <property type="term" value="F:ATP binding"/>
    <property type="evidence" value="ECO:0007669"/>
    <property type="project" value="UniProtKB-UniRule"/>
</dbReference>
<feature type="compositionally biased region" description="Pro residues" evidence="10">
    <location>
        <begin position="148"/>
        <end position="157"/>
    </location>
</feature>
<feature type="compositionally biased region" description="Pro residues" evidence="10">
    <location>
        <begin position="75"/>
        <end position="84"/>
    </location>
</feature>
<feature type="compositionally biased region" description="Polar residues" evidence="10">
    <location>
        <begin position="829"/>
        <end position="850"/>
    </location>
</feature>
<evidence type="ECO:0000313" key="13">
    <source>
        <dbReference type="Proteomes" id="UP000790347"/>
    </source>
</evidence>
<keyword evidence="2" id="KW-0723">Serine/threonine-protein kinase</keyword>
<dbReference type="GO" id="GO:0035556">
    <property type="term" value="P:intracellular signal transduction"/>
    <property type="evidence" value="ECO:0007669"/>
    <property type="project" value="TreeGrafter"/>
</dbReference>
<reference evidence="12" key="1">
    <citation type="submission" date="2013-05" db="EMBL/GenBank/DDBJ databases">
        <authorList>
            <person name="Yim A.K.Y."/>
            <person name="Chan T.F."/>
            <person name="Ji K.M."/>
            <person name="Liu X.Y."/>
            <person name="Zhou J.W."/>
            <person name="Li R.Q."/>
            <person name="Yang K.Y."/>
            <person name="Li J."/>
            <person name="Li M."/>
            <person name="Law P.T.W."/>
            <person name="Wu Y.L."/>
            <person name="Cai Z.L."/>
            <person name="Qin H."/>
            <person name="Bao Y."/>
            <person name="Leung R.K.K."/>
            <person name="Ng P.K.S."/>
            <person name="Zou J."/>
            <person name="Zhong X.J."/>
            <person name="Ran P.X."/>
            <person name="Zhong N.S."/>
            <person name="Liu Z.G."/>
            <person name="Tsui S.K.W."/>
        </authorList>
    </citation>
    <scope>NUCLEOTIDE SEQUENCE</scope>
    <source>
        <strain evidence="12">Derf</strain>
        <tissue evidence="12">Whole organism</tissue>
    </source>
</reference>
<dbReference type="GO" id="GO:0050321">
    <property type="term" value="F:tau-protein kinase activity"/>
    <property type="evidence" value="ECO:0007669"/>
    <property type="project" value="TreeGrafter"/>
</dbReference>
<evidence type="ECO:0000256" key="7">
    <source>
        <dbReference type="ARBA" id="ARBA00047899"/>
    </source>
</evidence>
<dbReference type="PANTHER" id="PTHR24346:SF49">
    <property type="entry name" value="NIM1 SERINE_THREONINE PROTEIN KINASE"/>
    <property type="match status" value="1"/>
</dbReference>
<evidence type="ECO:0000256" key="1">
    <source>
        <dbReference type="ARBA" id="ARBA00012513"/>
    </source>
</evidence>
<feature type="region of interest" description="Disordered" evidence="10">
    <location>
        <begin position="1"/>
        <end position="24"/>
    </location>
</feature>
<evidence type="ECO:0000256" key="2">
    <source>
        <dbReference type="ARBA" id="ARBA00022527"/>
    </source>
</evidence>
<comment type="caution">
    <text evidence="12">The sequence shown here is derived from an EMBL/GenBank/DDBJ whole genome shotgun (WGS) entry which is preliminary data.</text>
</comment>
<feature type="compositionally biased region" description="Basic and acidic residues" evidence="10">
    <location>
        <begin position="970"/>
        <end position="983"/>
    </location>
</feature>
<dbReference type="EC" id="2.7.11.1" evidence="1"/>
<feature type="compositionally biased region" description="Low complexity" evidence="10">
    <location>
        <begin position="99"/>
        <end position="114"/>
    </location>
</feature>
<feature type="region of interest" description="Disordered" evidence="10">
    <location>
        <begin position="267"/>
        <end position="322"/>
    </location>
</feature>
<accession>A0A922I0J0</accession>
<dbReference type="FunFam" id="3.30.200.20:FF:000003">
    <property type="entry name" value="Non-specific serine/threonine protein kinase"/>
    <property type="match status" value="1"/>
</dbReference>
<name>A0A922I0J0_DERFA</name>
<evidence type="ECO:0000256" key="4">
    <source>
        <dbReference type="ARBA" id="ARBA00022741"/>
    </source>
</evidence>
<feature type="compositionally biased region" description="Basic and acidic residues" evidence="10">
    <location>
        <begin position="218"/>
        <end position="231"/>
    </location>
</feature>
<feature type="region of interest" description="Disordered" evidence="10">
    <location>
        <begin position="336"/>
        <end position="432"/>
    </location>
</feature>
<keyword evidence="6 9" id="KW-0067">ATP-binding</keyword>
<evidence type="ECO:0000256" key="10">
    <source>
        <dbReference type="SAM" id="MobiDB-lite"/>
    </source>
</evidence>
<gene>
    <name evidence="12" type="primary">NIM1K</name>
    <name evidence="12" type="ORF">DERF_008736</name>
</gene>
<feature type="compositionally biased region" description="Low complexity" evidence="10">
    <location>
        <begin position="366"/>
        <end position="375"/>
    </location>
</feature>